<dbReference type="Gene3D" id="3.20.20.80">
    <property type="entry name" value="Glycosidases"/>
    <property type="match status" value="2"/>
</dbReference>
<keyword evidence="3" id="KW-0326">Glycosidase</keyword>
<accession>A0A7K0JZN9</accession>
<dbReference type="GO" id="GO:0004556">
    <property type="term" value="F:alpha-amylase activity"/>
    <property type="evidence" value="ECO:0007669"/>
    <property type="project" value="TreeGrafter"/>
</dbReference>
<dbReference type="AlphaFoldDB" id="A0A7K0JZN9"/>
<dbReference type="InterPro" id="IPR045857">
    <property type="entry name" value="O16G_dom_2"/>
</dbReference>
<dbReference type="SUPFAM" id="SSF51445">
    <property type="entry name" value="(Trans)glycosidases"/>
    <property type="match status" value="1"/>
</dbReference>
<organism evidence="5 6">
    <name type="scientific">Mobiluncus porci</name>
    <dbReference type="NCBI Taxonomy" id="2652278"/>
    <lineage>
        <taxon>Bacteria</taxon>
        <taxon>Bacillati</taxon>
        <taxon>Actinomycetota</taxon>
        <taxon>Actinomycetes</taxon>
        <taxon>Actinomycetales</taxon>
        <taxon>Actinomycetaceae</taxon>
        <taxon>Mobiluncus</taxon>
    </lineage>
</organism>
<dbReference type="EMBL" id="VUMY01000001">
    <property type="protein sequence ID" value="MST48692.1"/>
    <property type="molecule type" value="Genomic_DNA"/>
</dbReference>
<dbReference type="PANTHER" id="PTHR10357">
    <property type="entry name" value="ALPHA-AMYLASE FAMILY MEMBER"/>
    <property type="match status" value="1"/>
</dbReference>
<sequence>MEKEWWRDAVIYQIYPRSFRDSNDDGIGDLQGIIEKLPYLADLGVDAIWISPIYPSPAFDAGYDVSDYEDIDPSFGTMQDFDELLSGAHTHELKVIIDLVPNHTSWSHRWFQEALGGSPGSRARSRYLFRYSENPPNNWGSMFGGSAWTRVQDLTGKAEDQRWWYLHLFAKQQPDLNWENPEVQEYFLSILRFWLDKGVDGFRVDVAHGLFKDPGYPDDALGLNRWEFPDANGPYTNQPYYDRDEVHDVYRKWRHLLDRYSPQRVMVGEVWVRPRTRAAAYARSDEMHQVFNFDFLHCPFDAKMYRQIINESMQAEGSVGASPTWVLANHDQLRSRTRMGYPPGAILAWGVGETDPQPDWEIGLKRSRAAALMMLALPGSAYIFQGEELGLPDFTTMPDSLRQDPTWERSNHLVRGRDSSRVPLPWESGEPHYGFTKGQPWLPQPHDWEDLCADVQAGDPNSTLQLYREALQLRREMRLGRGEFSWDEVPPRILGFSNGSLHCWMNASGQGLDLPTEAHIILASGDNVLPENSETGAVTLASNATVWFRTEATVWNEETSGAGLAS</sequence>
<dbReference type="CDD" id="cd11332">
    <property type="entry name" value="AmyAc_OligoGlu_TS"/>
    <property type="match status" value="1"/>
</dbReference>
<dbReference type="InterPro" id="IPR017853">
    <property type="entry name" value="GH"/>
</dbReference>
<gene>
    <name evidence="5" type="ORF">FYJ63_00200</name>
</gene>
<protein>
    <submittedName>
        <fullName evidence="5">Glycoside hydrolase family 13 protein</fullName>
    </submittedName>
</protein>
<dbReference type="InterPro" id="IPR006047">
    <property type="entry name" value="GH13_cat_dom"/>
</dbReference>
<evidence type="ECO:0000256" key="2">
    <source>
        <dbReference type="ARBA" id="ARBA00022801"/>
    </source>
</evidence>
<evidence type="ECO:0000259" key="4">
    <source>
        <dbReference type="SMART" id="SM00642"/>
    </source>
</evidence>
<dbReference type="Pfam" id="PF00128">
    <property type="entry name" value="Alpha-amylase"/>
    <property type="match status" value="1"/>
</dbReference>
<proteinExistence type="inferred from homology"/>
<evidence type="ECO:0000313" key="5">
    <source>
        <dbReference type="EMBL" id="MST48692.1"/>
    </source>
</evidence>
<comment type="caution">
    <text evidence="5">The sequence shown here is derived from an EMBL/GenBank/DDBJ whole genome shotgun (WGS) entry which is preliminary data.</text>
</comment>
<keyword evidence="2 5" id="KW-0378">Hydrolase</keyword>
<evidence type="ECO:0000256" key="3">
    <source>
        <dbReference type="ARBA" id="ARBA00023295"/>
    </source>
</evidence>
<dbReference type="GO" id="GO:0009313">
    <property type="term" value="P:oligosaccharide catabolic process"/>
    <property type="evidence" value="ECO:0007669"/>
    <property type="project" value="TreeGrafter"/>
</dbReference>
<evidence type="ECO:0000256" key="1">
    <source>
        <dbReference type="ARBA" id="ARBA00008061"/>
    </source>
</evidence>
<dbReference type="Proteomes" id="UP000442535">
    <property type="component" value="Unassembled WGS sequence"/>
</dbReference>
<name>A0A7K0JZN9_9ACTO</name>
<dbReference type="Gene3D" id="3.90.400.10">
    <property type="entry name" value="Oligo-1,6-glucosidase, Domain 2"/>
    <property type="match status" value="1"/>
</dbReference>
<dbReference type="FunFam" id="3.20.20.80:FF:000064">
    <property type="entry name" value="Oligo-1,6-glucosidase"/>
    <property type="match status" value="1"/>
</dbReference>
<dbReference type="RefSeq" id="WP_154542610.1">
    <property type="nucleotide sequence ID" value="NZ_VUMY01000001.1"/>
</dbReference>
<comment type="similarity">
    <text evidence="1">Belongs to the glycosyl hydrolase 13 family.</text>
</comment>
<keyword evidence="6" id="KW-1185">Reference proteome</keyword>
<reference evidence="5 6" key="1">
    <citation type="submission" date="2019-08" db="EMBL/GenBank/DDBJ databases">
        <title>In-depth cultivation of the pig gut microbiome towards novel bacterial diversity and tailored functional studies.</title>
        <authorList>
            <person name="Wylensek D."/>
            <person name="Hitch T.C.A."/>
            <person name="Clavel T."/>
        </authorList>
    </citation>
    <scope>NUCLEOTIDE SEQUENCE [LARGE SCALE GENOMIC DNA]</scope>
    <source>
        <strain evidence="5 6">RF-GAM-744-WT-7</strain>
    </source>
</reference>
<dbReference type="PANTHER" id="PTHR10357:SF179">
    <property type="entry name" value="NEUTRAL AND BASIC AMINO ACID TRANSPORT PROTEIN RBAT"/>
    <property type="match status" value="1"/>
</dbReference>
<evidence type="ECO:0000313" key="6">
    <source>
        <dbReference type="Proteomes" id="UP000442535"/>
    </source>
</evidence>
<feature type="domain" description="Glycosyl hydrolase family 13 catalytic" evidence="4">
    <location>
        <begin position="13"/>
        <end position="421"/>
    </location>
</feature>
<dbReference type="SMART" id="SM00642">
    <property type="entry name" value="Aamy"/>
    <property type="match status" value="1"/>
</dbReference>